<evidence type="ECO:0000256" key="4">
    <source>
        <dbReference type="ARBA" id="ARBA00022723"/>
    </source>
</evidence>
<dbReference type="GO" id="GO:0009229">
    <property type="term" value="P:thiamine diphosphate biosynthetic process"/>
    <property type="evidence" value="ECO:0007669"/>
    <property type="project" value="UniProtKB-UniRule"/>
</dbReference>
<organism evidence="14 15">
    <name type="scientific">Sedimenticola thiotaurini</name>
    <dbReference type="NCBI Taxonomy" id="1543721"/>
    <lineage>
        <taxon>Bacteria</taxon>
        <taxon>Pseudomonadati</taxon>
        <taxon>Pseudomonadota</taxon>
        <taxon>Gammaproteobacteria</taxon>
        <taxon>Chromatiales</taxon>
        <taxon>Sedimenticolaceae</taxon>
        <taxon>Sedimenticola</taxon>
    </lineage>
</organism>
<accession>A0A558DAJ4</accession>
<dbReference type="Gene3D" id="3.20.20.70">
    <property type="entry name" value="Aldolase class I"/>
    <property type="match status" value="1"/>
</dbReference>
<comment type="catalytic activity">
    <reaction evidence="9 10 11">
        <text>2-[(2R,5Z)-2-carboxy-4-methylthiazol-5(2H)-ylidene]ethyl phosphate + 4-amino-2-methyl-5-(diphosphooxymethyl)pyrimidine + 2 H(+) = thiamine phosphate + CO2 + diphosphate</text>
        <dbReference type="Rhea" id="RHEA:47844"/>
        <dbReference type="ChEBI" id="CHEBI:15378"/>
        <dbReference type="ChEBI" id="CHEBI:16526"/>
        <dbReference type="ChEBI" id="CHEBI:33019"/>
        <dbReference type="ChEBI" id="CHEBI:37575"/>
        <dbReference type="ChEBI" id="CHEBI:57841"/>
        <dbReference type="ChEBI" id="CHEBI:62899"/>
        <dbReference type="EC" id="2.5.1.3"/>
    </reaction>
</comment>
<evidence type="ECO:0000256" key="2">
    <source>
        <dbReference type="ARBA" id="ARBA00005165"/>
    </source>
</evidence>
<evidence type="ECO:0000256" key="5">
    <source>
        <dbReference type="ARBA" id="ARBA00022842"/>
    </source>
</evidence>
<feature type="binding site" evidence="10">
    <location>
        <begin position="138"/>
        <end position="140"/>
    </location>
    <ligand>
        <name>2-[(2R,5Z)-2-carboxy-4-methylthiazol-5(2H)-ylidene]ethyl phosphate</name>
        <dbReference type="ChEBI" id="CHEBI:62899"/>
    </ligand>
</feature>
<evidence type="ECO:0000259" key="13">
    <source>
        <dbReference type="Pfam" id="PF02581"/>
    </source>
</evidence>
<comment type="similarity">
    <text evidence="10 11">Belongs to the thiamine-phosphate synthase family.</text>
</comment>
<comment type="caution">
    <text evidence="10">Lacks conserved residue(s) required for the propagation of feature annotation.</text>
</comment>
<evidence type="ECO:0000313" key="14">
    <source>
        <dbReference type="EMBL" id="TVT58045.1"/>
    </source>
</evidence>
<dbReference type="UniPathway" id="UPA00060">
    <property type="reaction ID" value="UER00141"/>
</dbReference>
<evidence type="ECO:0000256" key="9">
    <source>
        <dbReference type="ARBA" id="ARBA00047883"/>
    </source>
</evidence>
<dbReference type="InterPro" id="IPR013785">
    <property type="entry name" value="Aldolase_TIM"/>
</dbReference>
<evidence type="ECO:0000256" key="8">
    <source>
        <dbReference type="ARBA" id="ARBA00047851"/>
    </source>
</evidence>
<dbReference type="NCBIfam" id="TIGR00693">
    <property type="entry name" value="thiE"/>
    <property type="match status" value="1"/>
</dbReference>
<dbReference type="GO" id="GO:0000287">
    <property type="term" value="F:magnesium ion binding"/>
    <property type="evidence" value="ECO:0007669"/>
    <property type="project" value="UniProtKB-UniRule"/>
</dbReference>
<dbReference type="PANTHER" id="PTHR20857:SF15">
    <property type="entry name" value="THIAMINE-PHOSPHATE SYNTHASE"/>
    <property type="match status" value="1"/>
</dbReference>
<dbReference type="EMBL" id="VMRY01000010">
    <property type="protein sequence ID" value="TVT58045.1"/>
    <property type="molecule type" value="Genomic_DNA"/>
</dbReference>
<feature type="domain" description="Thiamine phosphate synthase/TenI" evidence="13">
    <location>
        <begin position="10"/>
        <end position="191"/>
    </location>
</feature>
<dbReference type="GO" id="GO:0004789">
    <property type="term" value="F:thiamine-phosphate diphosphorylase activity"/>
    <property type="evidence" value="ECO:0007669"/>
    <property type="project" value="UniProtKB-UniRule"/>
</dbReference>
<comment type="caution">
    <text evidence="14">The sequence shown here is derived from an EMBL/GenBank/DDBJ whole genome shotgun (WGS) entry which is preliminary data.</text>
</comment>
<feature type="binding site" evidence="10">
    <location>
        <position position="168"/>
    </location>
    <ligand>
        <name>2-[(2R,5Z)-2-carboxy-4-methylthiazol-5(2H)-ylidene]ethyl phosphate</name>
        <dbReference type="ChEBI" id="CHEBI:62899"/>
    </ligand>
</feature>
<name>A0A558DAJ4_9GAMM</name>
<protein>
    <recommendedName>
        <fullName evidence="10">Thiamine-phosphate synthase</fullName>
        <shortName evidence="10">TP synthase</shortName>
        <shortName evidence="10">TPS</shortName>
        <ecNumber evidence="10">2.5.1.3</ecNumber>
    </recommendedName>
    <alternativeName>
        <fullName evidence="10">Thiamine-phosphate pyrophosphorylase</fullName>
        <shortName evidence="10">TMP pyrophosphorylase</shortName>
        <shortName evidence="10">TMP-PPase</shortName>
    </alternativeName>
</protein>
<dbReference type="InterPro" id="IPR034291">
    <property type="entry name" value="TMP_synthase"/>
</dbReference>
<evidence type="ECO:0000256" key="3">
    <source>
        <dbReference type="ARBA" id="ARBA00022679"/>
    </source>
</evidence>
<dbReference type="FunFam" id="3.20.20.70:FF:000096">
    <property type="entry name" value="Thiamine-phosphate synthase"/>
    <property type="match status" value="1"/>
</dbReference>
<feature type="binding site" evidence="10">
    <location>
        <position position="141"/>
    </location>
    <ligand>
        <name>4-amino-2-methyl-5-(diphosphooxymethyl)pyrimidine</name>
        <dbReference type="ChEBI" id="CHEBI:57841"/>
    </ligand>
</feature>
<evidence type="ECO:0000256" key="1">
    <source>
        <dbReference type="ARBA" id="ARBA00003814"/>
    </source>
</evidence>
<proteinExistence type="inferred from homology"/>
<dbReference type="AlphaFoldDB" id="A0A558DAJ4"/>
<keyword evidence="3 10" id="KW-0808">Transferase</keyword>
<keyword evidence="6 10" id="KW-0784">Thiamine biosynthesis</keyword>
<dbReference type="InterPro" id="IPR036206">
    <property type="entry name" value="ThiamineP_synth_sf"/>
</dbReference>
<evidence type="ECO:0000256" key="7">
    <source>
        <dbReference type="ARBA" id="ARBA00047334"/>
    </source>
</evidence>
<dbReference type="GO" id="GO:0009228">
    <property type="term" value="P:thiamine biosynthetic process"/>
    <property type="evidence" value="ECO:0007669"/>
    <property type="project" value="UniProtKB-KW"/>
</dbReference>
<dbReference type="Proteomes" id="UP000317355">
    <property type="component" value="Unassembled WGS sequence"/>
</dbReference>
<comment type="catalytic activity">
    <reaction evidence="8 10 11">
        <text>2-(2-carboxy-4-methylthiazol-5-yl)ethyl phosphate + 4-amino-2-methyl-5-(diphosphooxymethyl)pyrimidine + 2 H(+) = thiamine phosphate + CO2 + diphosphate</text>
        <dbReference type="Rhea" id="RHEA:47848"/>
        <dbReference type="ChEBI" id="CHEBI:15378"/>
        <dbReference type="ChEBI" id="CHEBI:16526"/>
        <dbReference type="ChEBI" id="CHEBI:33019"/>
        <dbReference type="ChEBI" id="CHEBI:37575"/>
        <dbReference type="ChEBI" id="CHEBI:57841"/>
        <dbReference type="ChEBI" id="CHEBI:62890"/>
        <dbReference type="EC" id="2.5.1.3"/>
    </reaction>
</comment>
<evidence type="ECO:0000256" key="12">
    <source>
        <dbReference type="RuleBase" id="RU004253"/>
    </source>
</evidence>
<evidence type="ECO:0000256" key="6">
    <source>
        <dbReference type="ARBA" id="ARBA00022977"/>
    </source>
</evidence>
<dbReference type="SUPFAM" id="SSF51391">
    <property type="entry name" value="Thiamin phosphate synthase"/>
    <property type="match status" value="1"/>
</dbReference>
<dbReference type="InterPro" id="IPR022998">
    <property type="entry name" value="ThiamineP_synth_TenI"/>
</dbReference>
<dbReference type="Pfam" id="PF02581">
    <property type="entry name" value="TMP-TENI"/>
    <property type="match status" value="1"/>
</dbReference>
<feature type="binding site" evidence="10">
    <location>
        <position position="111"/>
    </location>
    <ligand>
        <name>4-amino-2-methyl-5-(diphosphooxymethyl)pyrimidine</name>
        <dbReference type="ChEBI" id="CHEBI:57841"/>
    </ligand>
</feature>
<evidence type="ECO:0000313" key="15">
    <source>
        <dbReference type="Proteomes" id="UP000317355"/>
    </source>
</evidence>
<dbReference type="HAMAP" id="MF_00097">
    <property type="entry name" value="TMP_synthase"/>
    <property type="match status" value="1"/>
</dbReference>
<dbReference type="CDD" id="cd00564">
    <property type="entry name" value="TMP_TenI"/>
    <property type="match status" value="1"/>
</dbReference>
<gene>
    <name evidence="10" type="primary">thiE</name>
    <name evidence="14" type="ORF">FHK82_04840</name>
</gene>
<feature type="binding site" evidence="10">
    <location>
        <position position="72"/>
    </location>
    <ligand>
        <name>4-amino-2-methyl-5-(diphosphooxymethyl)pyrimidine</name>
        <dbReference type="ChEBI" id="CHEBI:57841"/>
    </ligand>
</feature>
<feature type="binding site" evidence="10">
    <location>
        <position position="92"/>
    </location>
    <ligand>
        <name>Mg(2+)</name>
        <dbReference type="ChEBI" id="CHEBI:18420"/>
    </ligand>
</feature>
<comment type="cofactor">
    <cofactor evidence="10">
        <name>Mg(2+)</name>
        <dbReference type="ChEBI" id="CHEBI:18420"/>
    </cofactor>
    <text evidence="10">Binds 1 Mg(2+) ion per subunit.</text>
</comment>
<keyword evidence="5 10" id="KW-0460">Magnesium</keyword>
<feature type="binding site" evidence="10">
    <location>
        <position position="73"/>
    </location>
    <ligand>
        <name>Mg(2+)</name>
        <dbReference type="ChEBI" id="CHEBI:18420"/>
    </ligand>
</feature>
<evidence type="ECO:0000256" key="11">
    <source>
        <dbReference type="RuleBase" id="RU003826"/>
    </source>
</evidence>
<reference evidence="14 15" key="1">
    <citation type="submission" date="2019-07" db="EMBL/GenBank/DDBJ databases">
        <title>The pathways for chlorine oxyanion respiration interact through the shared metabolite chlorate.</title>
        <authorList>
            <person name="Barnum T.P."/>
            <person name="Cheng Y."/>
            <person name="Hill K.A."/>
            <person name="Lucas L.N."/>
            <person name="Carlson H.K."/>
            <person name="Coates J.D."/>
        </authorList>
    </citation>
    <scope>NUCLEOTIDE SEQUENCE [LARGE SCALE GENOMIC DNA]</scope>
    <source>
        <strain evidence="14">BK-3</strain>
    </source>
</reference>
<comment type="pathway">
    <text evidence="2 10 12">Cofactor biosynthesis; thiamine diphosphate biosynthesis; thiamine phosphate from 4-amino-2-methyl-5-diphosphomethylpyrimidine and 4-methyl-5-(2-phosphoethyl)-thiazole: step 1/1.</text>
</comment>
<comment type="function">
    <text evidence="1 10">Condenses 4-methyl-5-(beta-hydroxyethyl)thiazole monophosphate (THZ-P) and 2-methyl-4-amino-5-hydroxymethyl pyrimidine pyrophosphate (HMP-PP) to form thiamine monophosphate (TMP).</text>
</comment>
<dbReference type="PANTHER" id="PTHR20857">
    <property type="entry name" value="THIAMINE-PHOSPHATE PYROPHOSPHORYLASE"/>
    <property type="match status" value="1"/>
</dbReference>
<feature type="binding site" evidence="10">
    <location>
        <begin position="40"/>
        <end position="44"/>
    </location>
    <ligand>
        <name>4-amino-2-methyl-5-(diphosphooxymethyl)pyrimidine</name>
        <dbReference type="ChEBI" id="CHEBI:57841"/>
    </ligand>
</feature>
<dbReference type="EC" id="2.5.1.3" evidence="10"/>
<dbReference type="GO" id="GO:0005737">
    <property type="term" value="C:cytoplasm"/>
    <property type="evidence" value="ECO:0007669"/>
    <property type="project" value="TreeGrafter"/>
</dbReference>
<comment type="catalytic activity">
    <reaction evidence="7 10 11">
        <text>4-methyl-5-(2-phosphooxyethyl)-thiazole + 4-amino-2-methyl-5-(diphosphooxymethyl)pyrimidine + H(+) = thiamine phosphate + diphosphate</text>
        <dbReference type="Rhea" id="RHEA:22328"/>
        <dbReference type="ChEBI" id="CHEBI:15378"/>
        <dbReference type="ChEBI" id="CHEBI:33019"/>
        <dbReference type="ChEBI" id="CHEBI:37575"/>
        <dbReference type="ChEBI" id="CHEBI:57841"/>
        <dbReference type="ChEBI" id="CHEBI:58296"/>
        <dbReference type="EC" id="2.5.1.3"/>
    </reaction>
</comment>
<keyword evidence="4 10" id="KW-0479">Metal-binding</keyword>
<sequence length="216" mass="23268">MSQKKFLTGLYAITQAHPGGFSGTLKQVEAALLGGVRIIQYRDKQPDDARRHTEAEALRTLCHAHAARLIINDDVELAKTVGADGVHVGREDSDIQNARAALGKHAIIGTSCYNQLSLAIAAERAGADYVAFGRFFPSKTKPDAVQAEPILLTQARQQLQIPIVAIGGITPENGATLIQAGADMLAVINALFDSEDIQASCQRFNQLFDRPERPPS</sequence>
<evidence type="ECO:0000256" key="10">
    <source>
        <dbReference type="HAMAP-Rule" id="MF_00097"/>
    </source>
</evidence>